<sequence length="169" mass="19113">MTAAEEGNAGRFRDPKSWLRGLSAGEIFVRCPRCAGRASVRPDPESADSSRHDFWLRRRLSCLGCAYTDLWEAPRLANNARALPEFSGPNDPYFGLPLWLSIECRGRVLWAYNAEHLDLLEAYVSARLRERGQYMGSQTLVERLPAWIKDGKHRAEVLDAIGQLRALLV</sequence>
<keyword evidence="2" id="KW-1185">Reference proteome</keyword>
<dbReference type="Proteomes" id="UP000199696">
    <property type="component" value="Unassembled WGS sequence"/>
</dbReference>
<reference evidence="2" key="1">
    <citation type="submission" date="2016-06" db="EMBL/GenBank/DDBJ databases">
        <authorList>
            <person name="Varghese N."/>
            <person name="Submissions Spin"/>
        </authorList>
    </citation>
    <scope>NUCLEOTIDE SEQUENCE [LARGE SCALE GENOMIC DNA]</scope>
    <source>
        <strain evidence="2">DSM 44814</strain>
    </source>
</reference>
<evidence type="ECO:0000313" key="2">
    <source>
        <dbReference type="Proteomes" id="UP000199696"/>
    </source>
</evidence>
<organism evidence="1 2">
    <name type="scientific">Micromonospora eburnea</name>
    <dbReference type="NCBI Taxonomy" id="227316"/>
    <lineage>
        <taxon>Bacteria</taxon>
        <taxon>Bacillati</taxon>
        <taxon>Actinomycetota</taxon>
        <taxon>Actinomycetes</taxon>
        <taxon>Micromonosporales</taxon>
        <taxon>Micromonosporaceae</taxon>
        <taxon>Micromonospora</taxon>
    </lineage>
</organism>
<dbReference type="OrthoDB" id="7189707at2"/>
<proteinExistence type="predicted"/>
<gene>
    <name evidence="1" type="ORF">GA0070604_5098</name>
</gene>
<dbReference type="AlphaFoldDB" id="A0A1C6VCB5"/>
<protein>
    <recommendedName>
        <fullName evidence="3">TFIIB-type zinc ribbon-containing protein</fullName>
    </recommendedName>
</protein>
<name>A0A1C6VCB5_9ACTN</name>
<dbReference type="RefSeq" id="WP_091123675.1">
    <property type="nucleotide sequence ID" value="NZ_FMHY01000002.1"/>
</dbReference>
<dbReference type="STRING" id="227316.GA0070604_5098"/>
<accession>A0A1C6VCB5</accession>
<dbReference type="EMBL" id="FMHY01000002">
    <property type="protein sequence ID" value="SCL63958.1"/>
    <property type="molecule type" value="Genomic_DNA"/>
</dbReference>
<evidence type="ECO:0008006" key="3">
    <source>
        <dbReference type="Google" id="ProtNLM"/>
    </source>
</evidence>
<evidence type="ECO:0000313" key="1">
    <source>
        <dbReference type="EMBL" id="SCL63958.1"/>
    </source>
</evidence>